<dbReference type="Proteomes" id="UP000245523">
    <property type="component" value="Unassembled WGS sequence"/>
</dbReference>
<proteinExistence type="predicted"/>
<evidence type="ECO:0000313" key="2">
    <source>
        <dbReference type="EMBL" id="PWK94014.1"/>
    </source>
</evidence>
<evidence type="ECO:0000313" key="3">
    <source>
        <dbReference type="Proteomes" id="UP000245523"/>
    </source>
</evidence>
<keyword evidence="1" id="KW-0732">Signal</keyword>
<name>A0ABX5LMS1_9BACT</name>
<comment type="caution">
    <text evidence="2">The sequence shown here is derived from an EMBL/GenBank/DDBJ whole genome shotgun (WGS) entry which is preliminary data.</text>
</comment>
<protein>
    <recommendedName>
        <fullName evidence="4">Outer membrane protein beta-barrel domain-containing protein</fullName>
    </recommendedName>
</protein>
<gene>
    <name evidence="2" type="ORF">B0H50_1245</name>
</gene>
<dbReference type="RefSeq" id="WP_106198475.1">
    <property type="nucleotide sequence ID" value="NZ_JAXEIU010000039.1"/>
</dbReference>
<evidence type="ECO:0000256" key="1">
    <source>
        <dbReference type="SAM" id="SignalP"/>
    </source>
</evidence>
<reference evidence="2 3" key="1">
    <citation type="submission" date="2018-05" db="EMBL/GenBank/DDBJ databases">
        <title>Animal gut microbial communities from fecal samples from Wisconsin, USA.</title>
        <authorList>
            <person name="Neumann A."/>
        </authorList>
    </citation>
    <scope>NUCLEOTIDE SEQUENCE [LARGE SCALE GENOMIC DNA]</scope>
    <source>
        <strain evidence="2 3">UWS4</strain>
    </source>
</reference>
<evidence type="ECO:0008006" key="4">
    <source>
        <dbReference type="Google" id="ProtNLM"/>
    </source>
</evidence>
<feature type="chain" id="PRO_5046129831" description="Outer membrane protein beta-barrel domain-containing protein" evidence="1">
    <location>
        <begin position="20"/>
        <end position="228"/>
    </location>
</feature>
<accession>A0ABX5LMS1</accession>
<sequence length="228" mass="25691">MKKWTFLLFFTAFCASLYAARPVQRVEVPFNIGVGPTMFWIPGVAGREFHPGFNLSLYGVITPQTLNDNKEKIPLKYRRYLNTMREIHLAPMWMMLIPQYVIVSPAALGEDDALYGAIWSLLSVGPEFISKRNYVLEGKFSPTVSFLHVDSDDNEETENLVGLGCTISLVYTYAITDNVLLSFSYAHLLQLPLSINSYTPNDATSEHWIQGGALSLTLNIRFGVEQKL</sequence>
<feature type="signal peptide" evidence="1">
    <location>
        <begin position="1"/>
        <end position="19"/>
    </location>
</feature>
<organism evidence="2 3">
    <name type="scientific">Hallerella porci</name>
    <dbReference type="NCBI Taxonomy" id="1945871"/>
    <lineage>
        <taxon>Bacteria</taxon>
        <taxon>Pseudomonadati</taxon>
        <taxon>Fibrobacterota</taxon>
        <taxon>Fibrobacteria</taxon>
        <taxon>Fibrobacterales</taxon>
        <taxon>Fibrobacteraceae</taxon>
        <taxon>Hallerella</taxon>
    </lineage>
</organism>
<dbReference type="EMBL" id="QGHD01000024">
    <property type="protein sequence ID" value="PWK94014.1"/>
    <property type="molecule type" value="Genomic_DNA"/>
</dbReference>
<keyword evidence="3" id="KW-1185">Reference proteome</keyword>